<sequence length="116" mass="11909">MDHSLSAGADAIIMDPRDHVATALRDLVAGESVRYQSAGETGTVVLLEAIAFGHKLAITEIPVGADVRKYGEVIGRSTVVIEAGRHVHVHNIEGIRGRGDQSSTAAAAAKGGGGTV</sequence>
<dbReference type="RefSeq" id="WP_089522570.1">
    <property type="nucleotide sequence ID" value="NZ_NMUQ01000001.1"/>
</dbReference>
<dbReference type="SMART" id="SM00858">
    <property type="entry name" value="SAF"/>
    <property type="match status" value="1"/>
</dbReference>
<dbReference type="Proteomes" id="UP000215145">
    <property type="component" value="Unassembled WGS sequence"/>
</dbReference>
<feature type="region of interest" description="Disordered" evidence="2">
    <location>
        <begin position="97"/>
        <end position="116"/>
    </location>
</feature>
<dbReference type="InterPro" id="IPR044144">
    <property type="entry name" value="SAF_UxaA/GarD"/>
</dbReference>
<keyword evidence="1" id="KW-0456">Lyase</keyword>
<dbReference type="OrthoDB" id="9804574at2"/>
<organism evidence="4 5">
    <name type="scientific">Paenibacillus herberti</name>
    <dbReference type="NCBI Taxonomy" id="1619309"/>
    <lineage>
        <taxon>Bacteria</taxon>
        <taxon>Bacillati</taxon>
        <taxon>Bacillota</taxon>
        <taxon>Bacilli</taxon>
        <taxon>Bacillales</taxon>
        <taxon>Paenibacillaceae</taxon>
        <taxon>Paenibacillus</taxon>
    </lineage>
</organism>
<evidence type="ECO:0000259" key="3">
    <source>
        <dbReference type="SMART" id="SM00858"/>
    </source>
</evidence>
<evidence type="ECO:0000313" key="5">
    <source>
        <dbReference type="Proteomes" id="UP000215145"/>
    </source>
</evidence>
<reference evidence="4 5" key="1">
    <citation type="submission" date="2017-07" db="EMBL/GenBank/DDBJ databases">
        <title>Paenibacillus herberti R33 genome sequencing and assembly.</title>
        <authorList>
            <person name="Su W."/>
        </authorList>
    </citation>
    <scope>NUCLEOTIDE SEQUENCE [LARGE SCALE GENOMIC DNA]</scope>
    <source>
        <strain evidence="4 5">R33</strain>
    </source>
</reference>
<gene>
    <name evidence="4" type="ORF">CGZ75_01720</name>
</gene>
<keyword evidence="5" id="KW-1185">Reference proteome</keyword>
<dbReference type="InterPro" id="IPR013974">
    <property type="entry name" value="SAF"/>
</dbReference>
<dbReference type="Gene3D" id="2.30.130.110">
    <property type="match status" value="1"/>
</dbReference>
<evidence type="ECO:0000313" key="4">
    <source>
        <dbReference type="EMBL" id="OXM15483.1"/>
    </source>
</evidence>
<evidence type="ECO:0000256" key="2">
    <source>
        <dbReference type="SAM" id="MobiDB-lite"/>
    </source>
</evidence>
<dbReference type="GO" id="GO:0016829">
    <property type="term" value="F:lyase activity"/>
    <property type="evidence" value="ECO:0007669"/>
    <property type="project" value="UniProtKB-KW"/>
</dbReference>
<dbReference type="CDD" id="cd11613">
    <property type="entry name" value="SAF_AH_GD"/>
    <property type="match status" value="1"/>
</dbReference>
<evidence type="ECO:0000256" key="1">
    <source>
        <dbReference type="ARBA" id="ARBA00023239"/>
    </source>
</evidence>
<dbReference type="AlphaFoldDB" id="A0A229NZT7"/>
<accession>A0A229NZT7</accession>
<protein>
    <submittedName>
        <fullName evidence="4">D-galactarate dehydratase</fullName>
    </submittedName>
</protein>
<name>A0A229NZT7_9BACL</name>
<dbReference type="EMBL" id="NMUQ01000001">
    <property type="protein sequence ID" value="OXM15483.1"/>
    <property type="molecule type" value="Genomic_DNA"/>
</dbReference>
<comment type="caution">
    <text evidence="4">The sequence shown here is derived from an EMBL/GenBank/DDBJ whole genome shotgun (WGS) entry which is preliminary data.</text>
</comment>
<feature type="domain" description="SAF" evidence="3">
    <location>
        <begin position="18"/>
        <end position="93"/>
    </location>
</feature>
<dbReference type="Pfam" id="PF08666">
    <property type="entry name" value="SAF"/>
    <property type="match status" value="1"/>
</dbReference>
<proteinExistence type="predicted"/>